<dbReference type="InterPro" id="IPR001610">
    <property type="entry name" value="PAC"/>
</dbReference>
<dbReference type="Gene3D" id="3.30.565.10">
    <property type="entry name" value="Histidine kinase-like ATPase, C-terminal domain"/>
    <property type="match status" value="1"/>
</dbReference>
<evidence type="ECO:0000256" key="1">
    <source>
        <dbReference type="ARBA" id="ARBA00000085"/>
    </source>
</evidence>
<dbReference type="InterPro" id="IPR036097">
    <property type="entry name" value="HisK_dim/P_sf"/>
</dbReference>
<dbReference type="CDD" id="cd00130">
    <property type="entry name" value="PAS"/>
    <property type="match status" value="2"/>
</dbReference>
<evidence type="ECO:0000256" key="7">
    <source>
        <dbReference type="ARBA" id="ARBA00022777"/>
    </source>
</evidence>
<evidence type="ECO:0000256" key="6">
    <source>
        <dbReference type="ARBA" id="ARBA00022692"/>
    </source>
</evidence>
<dbReference type="InterPro" id="IPR003661">
    <property type="entry name" value="HisK_dim/P_dom"/>
</dbReference>
<keyword evidence="5" id="KW-0808">Transferase</keyword>
<evidence type="ECO:0000259" key="10">
    <source>
        <dbReference type="PROSITE" id="PS50109"/>
    </source>
</evidence>
<name>A0ABX7B3J0_9PROT</name>
<evidence type="ECO:0000313" key="14">
    <source>
        <dbReference type="EMBL" id="QQP88900.1"/>
    </source>
</evidence>
<dbReference type="CDD" id="cd00082">
    <property type="entry name" value="HisKA"/>
    <property type="match status" value="1"/>
</dbReference>
<dbReference type="InterPro" id="IPR000700">
    <property type="entry name" value="PAS-assoc_C"/>
</dbReference>
<dbReference type="InterPro" id="IPR052162">
    <property type="entry name" value="Sensor_kinase/Photoreceptor"/>
</dbReference>
<accession>A0ABX7B3J0</accession>
<feature type="domain" description="CHASE" evidence="13">
    <location>
        <begin position="114"/>
        <end position="255"/>
    </location>
</feature>
<dbReference type="SMART" id="SM00086">
    <property type="entry name" value="PAC"/>
    <property type="match status" value="2"/>
</dbReference>
<feature type="domain" description="PAC" evidence="12">
    <location>
        <begin position="522"/>
        <end position="574"/>
    </location>
</feature>
<keyword evidence="15" id="KW-1185">Reference proteome</keyword>
<evidence type="ECO:0000256" key="2">
    <source>
        <dbReference type="ARBA" id="ARBA00004370"/>
    </source>
</evidence>
<comment type="subcellular location">
    <subcellularLocation>
        <location evidence="2">Membrane</location>
    </subcellularLocation>
</comment>
<keyword evidence="6" id="KW-0812">Transmembrane</keyword>
<dbReference type="InterPro" id="IPR042240">
    <property type="entry name" value="CHASE_sf"/>
</dbReference>
<dbReference type="PROSITE" id="PS50109">
    <property type="entry name" value="HIS_KIN"/>
    <property type="match status" value="1"/>
</dbReference>
<dbReference type="Pfam" id="PF02518">
    <property type="entry name" value="HATPase_c"/>
    <property type="match status" value="1"/>
</dbReference>
<dbReference type="SUPFAM" id="SSF55874">
    <property type="entry name" value="ATPase domain of HSP90 chaperone/DNA topoisomerase II/histidine kinase"/>
    <property type="match status" value="1"/>
</dbReference>
<dbReference type="PROSITE" id="PS50839">
    <property type="entry name" value="CHASE"/>
    <property type="match status" value="1"/>
</dbReference>
<keyword evidence="9" id="KW-0472">Membrane</keyword>
<gene>
    <name evidence="14" type="ORF">IGS68_23275</name>
</gene>
<dbReference type="InterPro" id="IPR013655">
    <property type="entry name" value="PAS_fold_3"/>
</dbReference>
<dbReference type="Gene3D" id="1.10.287.130">
    <property type="match status" value="1"/>
</dbReference>
<dbReference type="SMART" id="SM01079">
    <property type="entry name" value="CHASE"/>
    <property type="match status" value="1"/>
</dbReference>
<evidence type="ECO:0000256" key="8">
    <source>
        <dbReference type="ARBA" id="ARBA00022989"/>
    </source>
</evidence>
<dbReference type="SMART" id="SM00388">
    <property type="entry name" value="HisKA"/>
    <property type="match status" value="1"/>
</dbReference>
<evidence type="ECO:0000256" key="5">
    <source>
        <dbReference type="ARBA" id="ARBA00022679"/>
    </source>
</evidence>
<dbReference type="Pfam" id="PF13426">
    <property type="entry name" value="PAS_9"/>
    <property type="match status" value="1"/>
</dbReference>
<dbReference type="SUPFAM" id="SSF55785">
    <property type="entry name" value="PYP-like sensor domain (PAS domain)"/>
    <property type="match status" value="2"/>
</dbReference>
<keyword evidence="7" id="KW-0418">Kinase</keyword>
<feature type="domain" description="Histidine kinase" evidence="10">
    <location>
        <begin position="592"/>
        <end position="807"/>
    </location>
</feature>
<dbReference type="PROSITE" id="PS50112">
    <property type="entry name" value="PAS"/>
    <property type="match status" value="2"/>
</dbReference>
<evidence type="ECO:0000256" key="3">
    <source>
        <dbReference type="ARBA" id="ARBA00012438"/>
    </source>
</evidence>
<dbReference type="InterPro" id="IPR036890">
    <property type="entry name" value="HATPase_C_sf"/>
</dbReference>
<dbReference type="Gene3D" id="3.30.450.20">
    <property type="entry name" value="PAS domain"/>
    <property type="match status" value="2"/>
</dbReference>
<dbReference type="InterPro" id="IPR004358">
    <property type="entry name" value="Sig_transdc_His_kin-like_C"/>
</dbReference>
<dbReference type="EMBL" id="CP067420">
    <property type="protein sequence ID" value="QQP88900.1"/>
    <property type="molecule type" value="Genomic_DNA"/>
</dbReference>
<comment type="catalytic activity">
    <reaction evidence="1">
        <text>ATP + protein L-histidine = ADP + protein N-phospho-L-histidine.</text>
        <dbReference type="EC" id="2.7.13.3"/>
    </reaction>
</comment>
<dbReference type="Gene3D" id="3.30.450.350">
    <property type="entry name" value="CHASE domain"/>
    <property type="match status" value="1"/>
</dbReference>
<feature type="domain" description="PAS" evidence="11">
    <location>
        <begin position="314"/>
        <end position="382"/>
    </location>
</feature>
<dbReference type="NCBIfam" id="TIGR00229">
    <property type="entry name" value="sensory_box"/>
    <property type="match status" value="2"/>
</dbReference>
<feature type="domain" description="PAS" evidence="11">
    <location>
        <begin position="448"/>
        <end position="518"/>
    </location>
</feature>
<dbReference type="SUPFAM" id="SSF47384">
    <property type="entry name" value="Homodimeric domain of signal transducing histidine kinase"/>
    <property type="match status" value="1"/>
</dbReference>
<dbReference type="PANTHER" id="PTHR43304:SF1">
    <property type="entry name" value="PAC DOMAIN-CONTAINING PROTEIN"/>
    <property type="match status" value="1"/>
</dbReference>
<evidence type="ECO:0000259" key="13">
    <source>
        <dbReference type="PROSITE" id="PS50839"/>
    </source>
</evidence>
<dbReference type="InterPro" id="IPR005467">
    <property type="entry name" value="His_kinase_dom"/>
</dbReference>
<dbReference type="Pfam" id="PF00512">
    <property type="entry name" value="HisKA"/>
    <property type="match status" value="1"/>
</dbReference>
<dbReference type="EC" id="2.7.13.3" evidence="3"/>
<dbReference type="InterPro" id="IPR000014">
    <property type="entry name" value="PAS"/>
</dbReference>
<dbReference type="InterPro" id="IPR006189">
    <property type="entry name" value="CHASE_dom"/>
</dbReference>
<evidence type="ECO:0000259" key="12">
    <source>
        <dbReference type="PROSITE" id="PS50113"/>
    </source>
</evidence>
<keyword evidence="8" id="KW-1133">Transmembrane helix</keyword>
<evidence type="ECO:0000259" key="11">
    <source>
        <dbReference type="PROSITE" id="PS50112"/>
    </source>
</evidence>
<dbReference type="InterPro" id="IPR035965">
    <property type="entry name" value="PAS-like_dom_sf"/>
</dbReference>
<evidence type="ECO:0000256" key="9">
    <source>
        <dbReference type="ARBA" id="ARBA00023136"/>
    </source>
</evidence>
<dbReference type="PANTHER" id="PTHR43304">
    <property type="entry name" value="PHYTOCHROME-LIKE PROTEIN CPH1"/>
    <property type="match status" value="1"/>
</dbReference>
<evidence type="ECO:0000256" key="4">
    <source>
        <dbReference type="ARBA" id="ARBA00022553"/>
    </source>
</evidence>
<dbReference type="InterPro" id="IPR003594">
    <property type="entry name" value="HATPase_dom"/>
</dbReference>
<dbReference type="Pfam" id="PF08447">
    <property type="entry name" value="PAS_3"/>
    <property type="match status" value="1"/>
</dbReference>
<organism evidence="14 15">
    <name type="scientific">Skermanella cutis</name>
    <dbReference type="NCBI Taxonomy" id="2775420"/>
    <lineage>
        <taxon>Bacteria</taxon>
        <taxon>Pseudomonadati</taxon>
        <taxon>Pseudomonadota</taxon>
        <taxon>Alphaproteobacteria</taxon>
        <taxon>Rhodospirillales</taxon>
        <taxon>Azospirillaceae</taxon>
        <taxon>Skermanella</taxon>
    </lineage>
</organism>
<dbReference type="Proteomes" id="UP000595197">
    <property type="component" value="Chromosome"/>
</dbReference>
<dbReference type="PROSITE" id="PS50113">
    <property type="entry name" value="PAC"/>
    <property type="match status" value="1"/>
</dbReference>
<protein>
    <recommendedName>
        <fullName evidence="3">histidine kinase</fullName>
        <ecNumber evidence="3">2.7.13.3</ecNumber>
    </recommendedName>
</protein>
<evidence type="ECO:0000313" key="15">
    <source>
        <dbReference type="Proteomes" id="UP000595197"/>
    </source>
</evidence>
<sequence>MTRTRWESLLPALAAALVVLLVLGGVFLIDAAEGRRYAEQTTATVTERAAAIRARVEQALNTRLFLVRSLVALVRSNPELTQAEFEEAAAAAAEGIDGVRSLALARNAVATHFYPLAGNEQAIGHDLLADPNRRGAIMEVLGKRRFLIQGPVPLLQGGVAVVGRLPVVLPDSPTAAIQATPRGKVWGLAVIIIDVETILREAGAAGAGDETVEFAIRGRDGLGASGEVFLGRSELFEESPVLTDIILPNGTWQLGALPRDGWSSRSPYAASLRLVGGLLAAACGFAAWRLVRDPIKLRREVAAARETVLVSECRQSMLVDSVEDYAIYMLGPDGTVASWSNGARRIVGYGAEEVVGRPYGLFFLPDAVQAGVPEVELAVAREKGRHSTERWHLRRNGSRFPCVTTIASIWEGGRNEARDGGEGRLLGFSVVTHDLTQRIEIENNLRESNRRFQDIVGMAGEFIWEIDIAGRYTFVSDRVQDVLGHSPAELLRCAMVDTMAPEDGARMTAVLRNHAAAARPFRHEEFRCIGKDGRTVWLWGSGIPILQADGHVAGFRGVAQDITDQKIIENRLRRTVEKLERSNVELARFAEVAAHDLQEPLRIMVSYANLLVRRYAGRLDKDADDFLGFIVESSVRMKCLIQDLLRYSLIERSDPPASLADTGACLREAMDGVKELVHAIGAAVELPDRAPLVPGDAREITEVFRNLLANAIEYRASDRDLRIAVGVKPAGSAWEFSVSDNGIGIEARYFDRIFEVFERLHTQRVHPGTGIGLAICRKIVQRHGGTMAVSSVPGSGSVFSFTLPAAAADDHAPRAELVAEPAAS</sequence>
<dbReference type="RefSeq" id="WP_201074463.1">
    <property type="nucleotide sequence ID" value="NZ_CP067420.1"/>
</dbReference>
<proteinExistence type="predicted"/>
<keyword evidence="4" id="KW-0597">Phosphoprotein</keyword>
<dbReference type="SMART" id="SM00091">
    <property type="entry name" value="PAS"/>
    <property type="match status" value="2"/>
</dbReference>
<reference evidence="14" key="1">
    <citation type="submission" date="2021-02" db="EMBL/GenBank/DDBJ databases">
        <title>Skermanella TT6 skin isolate.</title>
        <authorList>
            <person name="Lee K."/>
            <person name="Ganzorig M."/>
        </authorList>
    </citation>
    <scope>NUCLEOTIDE SEQUENCE</scope>
    <source>
        <strain evidence="14">TT6</strain>
    </source>
</reference>
<dbReference type="SMART" id="SM00387">
    <property type="entry name" value="HATPase_c"/>
    <property type="match status" value="1"/>
</dbReference>
<dbReference type="PRINTS" id="PR00344">
    <property type="entry name" value="BCTRLSENSOR"/>
</dbReference>
<dbReference type="Pfam" id="PF03924">
    <property type="entry name" value="CHASE"/>
    <property type="match status" value="1"/>
</dbReference>